<accession>A0A481Z9D1</accession>
<sequence length="222" mass="26307">MNSLTSDLVQKIFFNLLAREIFILPPVSVKFNLVCKRESLWRDKVFSDYGIEKKYGEHIDKQDNLTWERTAKWMTRIRMINMNNKWINGQTYREILNESLEKGVDFLKCKKTYELIKFTNNPKYLYEFMNADSKKSVDDIAFRALGRELTQIELNNIHHIRSKEILAISGTVEILLRSYPALYGGDMISHNYDKHPELYSLPLVDPIYYVMKVCSFCLLYDY</sequence>
<dbReference type="InterPro" id="IPR036047">
    <property type="entry name" value="F-box-like_dom_sf"/>
</dbReference>
<dbReference type="EMBL" id="MK500578">
    <property type="protein sequence ID" value="QBK92494.1"/>
    <property type="molecule type" value="Genomic_DNA"/>
</dbReference>
<evidence type="ECO:0000313" key="1">
    <source>
        <dbReference type="EMBL" id="QBK92494.1"/>
    </source>
</evidence>
<organism evidence="1">
    <name type="scientific">Pithovirus LCPAC401</name>
    <dbReference type="NCBI Taxonomy" id="2506595"/>
    <lineage>
        <taxon>Viruses</taxon>
        <taxon>Pithoviruses</taxon>
    </lineage>
</organism>
<evidence type="ECO:0008006" key="2">
    <source>
        <dbReference type="Google" id="ProtNLM"/>
    </source>
</evidence>
<proteinExistence type="predicted"/>
<reference evidence="1" key="1">
    <citation type="journal article" date="2019" name="MBio">
        <title>Virus Genomes from Deep Sea Sediments Expand the Ocean Megavirome and Support Independent Origins of Viral Gigantism.</title>
        <authorList>
            <person name="Backstrom D."/>
            <person name="Yutin N."/>
            <person name="Jorgensen S.L."/>
            <person name="Dharamshi J."/>
            <person name="Homa F."/>
            <person name="Zaremba-Niedwiedzka K."/>
            <person name="Spang A."/>
            <person name="Wolf Y.I."/>
            <person name="Koonin E.V."/>
            <person name="Ettema T.J."/>
        </authorList>
    </citation>
    <scope>NUCLEOTIDE SEQUENCE</scope>
</reference>
<gene>
    <name evidence="1" type="ORF">LCPAC401_01320</name>
</gene>
<name>A0A481Z9D1_9VIRU</name>
<dbReference type="SUPFAM" id="SSF81383">
    <property type="entry name" value="F-box domain"/>
    <property type="match status" value="1"/>
</dbReference>
<protein>
    <recommendedName>
        <fullName evidence="2">F-box domain-containing protein</fullName>
    </recommendedName>
</protein>